<dbReference type="GO" id="GO:0003735">
    <property type="term" value="F:structural constituent of ribosome"/>
    <property type="evidence" value="ECO:0007669"/>
    <property type="project" value="InterPro"/>
</dbReference>
<proteinExistence type="inferred from homology"/>
<evidence type="ECO:0000256" key="6">
    <source>
        <dbReference type="ARBA" id="ARBA00022980"/>
    </source>
</evidence>
<comment type="subunit">
    <text evidence="9 10">Part of the 30S ribosomal subunit. Contacts proteins S3 and S10.</text>
</comment>
<organism evidence="11 13">
    <name type="scientific">Legionella micdadei</name>
    <name type="common">Tatlockia micdadei</name>
    <dbReference type="NCBI Taxonomy" id="451"/>
    <lineage>
        <taxon>Bacteria</taxon>
        <taxon>Pseudomonadati</taxon>
        <taxon>Pseudomonadota</taxon>
        <taxon>Gammaproteobacteria</taxon>
        <taxon>Legionellales</taxon>
        <taxon>Legionellaceae</taxon>
        <taxon>Legionella</taxon>
    </lineage>
</organism>
<dbReference type="InterPro" id="IPR001209">
    <property type="entry name" value="Ribosomal_uS14"/>
</dbReference>
<evidence type="ECO:0000313" key="13">
    <source>
        <dbReference type="Proteomes" id="UP000032414"/>
    </source>
</evidence>
<dbReference type="SUPFAM" id="SSF57716">
    <property type="entry name" value="Glucocorticoid receptor-like (DNA-binding domain)"/>
    <property type="match status" value="1"/>
</dbReference>
<keyword evidence="10" id="KW-0694">RNA-binding</keyword>
<dbReference type="KEGG" id="tmc:LMI_0449"/>
<dbReference type="FunFam" id="1.10.287.1480:FF:000001">
    <property type="entry name" value="30S ribosomal protein S14"/>
    <property type="match status" value="1"/>
</dbReference>
<evidence type="ECO:0000256" key="2">
    <source>
        <dbReference type="ARBA" id="ARBA00003686"/>
    </source>
</evidence>
<dbReference type="PATRIC" id="fig|451.8.peg.28"/>
<keyword evidence="10" id="KW-0699">rRNA-binding</keyword>
<dbReference type="Proteomes" id="UP000182998">
    <property type="component" value="Unassembled WGS sequence"/>
</dbReference>
<name>A0A098GE88_LEGMI</name>
<keyword evidence="5" id="KW-0862">Zinc</keyword>
<dbReference type="PROSITE" id="PS00527">
    <property type="entry name" value="RIBOSOMAL_S14"/>
    <property type="match status" value="1"/>
</dbReference>
<dbReference type="Pfam" id="PF00253">
    <property type="entry name" value="Ribosomal_S14"/>
    <property type="match status" value="1"/>
</dbReference>
<dbReference type="GO" id="GO:0046872">
    <property type="term" value="F:metal ion binding"/>
    <property type="evidence" value="ECO:0007669"/>
    <property type="project" value="UniProtKB-KW"/>
</dbReference>
<dbReference type="NCBIfam" id="NF006477">
    <property type="entry name" value="PRK08881.1"/>
    <property type="match status" value="1"/>
</dbReference>
<comment type="cofactor">
    <cofactor evidence="1">
        <name>Zn(2+)</name>
        <dbReference type="ChEBI" id="CHEBI:29105"/>
    </cofactor>
</comment>
<dbReference type="GO" id="GO:0015935">
    <property type="term" value="C:small ribosomal subunit"/>
    <property type="evidence" value="ECO:0007669"/>
    <property type="project" value="TreeGrafter"/>
</dbReference>
<dbReference type="STRING" id="451.B6N58_13050"/>
<dbReference type="InterPro" id="IPR023036">
    <property type="entry name" value="Ribosomal_uS14_bac/plastid"/>
</dbReference>
<dbReference type="RefSeq" id="WP_045098321.1">
    <property type="nucleotide sequence ID" value="NZ_CP020614.1"/>
</dbReference>
<dbReference type="Gene3D" id="1.10.287.1480">
    <property type="match status" value="1"/>
</dbReference>
<keyword evidence="14" id="KW-1185">Reference proteome</keyword>
<evidence type="ECO:0000256" key="1">
    <source>
        <dbReference type="ARBA" id="ARBA00001947"/>
    </source>
</evidence>
<keyword evidence="6 10" id="KW-0689">Ribosomal protein</keyword>
<evidence type="ECO:0000256" key="7">
    <source>
        <dbReference type="ARBA" id="ARBA00023274"/>
    </source>
</evidence>
<evidence type="ECO:0000256" key="8">
    <source>
        <dbReference type="ARBA" id="ARBA00035167"/>
    </source>
</evidence>
<evidence type="ECO:0000256" key="5">
    <source>
        <dbReference type="ARBA" id="ARBA00022833"/>
    </source>
</evidence>
<accession>A0A098GE88</accession>
<reference evidence="12 14" key="3">
    <citation type="submission" date="2016-10" db="EMBL/GenBank/DDBJ databases">
        <authorList>
            <person name="Varghese N."/>
            <person name="Submissions S."/>
        </authorList>
    </citation>
    <scope>NUCLEOTIDE SEQUENCE [LARGE SCALE GENOMIC DNA]</scope>
    <source>
        <strain evidence="12 14">ATCC 33218</strain>
    </source>
</reference>
<dbReference type="InterPro" id="IPR018271">
    <property type="entry name" value="Ribosomal_uS14_CS"/>
</dbReference>
<keyword evidence="7 10" id="KW-0687">Ribonucleoprotein</keyword>
<evidence type="ECO:0000256" key="3">
    <source>
        <dbReference type="ARBA" id="ARBA00009083"/>
    </source>
</evidence>
<dbReference type="PANTHER" id="PTHR19836">
    <property type="entry name" value="30S RIBOSOMAL PROTEIN S14"/>
    <property type="match status" value="1"/>
</dbReference>
<gene>
    <name evidence="10 11" type="primary">rpsN</name>
    <name evidence="11" type="ORF">LMI_0449</name>
    <name evidence="12" type="ORF">SAMN02982997_01888</name>
</gene>
<dbReference type="HAMAP" id="MF_00537">
    <property type="entry name" value="Ribosomal_uS14_1"/>
    <property type="match status" value="1"/>
</dbReference>
<dbReference type="AlphaFoldDB" id="A0A098GE88"/>
<dbReference type="Proteomes" id="UP000032414">
    <property type="component" value="Chromosome I"/>
</dbReference>
<sequence>MAKKSMIARERKRTKLVAKYKERRNELKALIKSSQDFDVIMEAQAKLAKLPLNSNPVRHCTRCQQCGRPHAVYRKFGLCRICLRQQLMTGNVTGGRKSSW</sequence>
<evidence type="ECO:0000313" key="14">
    <source>
        <dbReference type="Proteomes" id="UP000182998"/>
    </source>
</evidence>
<dbReference type="GO" id="GO:0005737">
    <property type="term" value="C:cytoplasm"/>
    <property type="evidence" value="ECO:0007669"/>
    <property type="project" value="UniProtKB-ARBA"/>
</dbReference>
<evidence type="ECO:0000313" key="11">
    <source>
        <dbReference type="EMBL" id="CEG59796.1"/>
    </source>
</evidence>
<comment type="function">
    <text evidence="2 10">Binds 16S rRNA, required for the assembly of 30S particles and may also be responsible for determining the conformation of the 16S rRNA at the A site.</text>
</comment>
<dbReference type="OrthoDB" id="9810484at2"/>
<reference evidence="11" key="2">
    <citation type="submission" date="2014-09" db="EMBL/GenBank/DDBJ databases">
        <authorList>
            <person name="GOMEZ-VALERO Laura"/>
        </authorList>
    </citation>
    <scope>NUCLEOTIDE SEQUENCE</scope>
    <source>
        <strain evidence="11">ATCC33218</strain>
    </source>
</reference>
<dbReference type="HOGENOM" id="CLU_139869_0_0_6"/>
<dbReference type="NCBIfam" id="NF005370">
    <property type="entry name" value="PRK06911.1"/>
    <property type="match status" value="1"/>
</dbReference>
<dbReference type="GO" id="GO:0006412">
    <property type="term" value="P:translation"/>
    <property type="evidence" value="ECO:0007669"/>
    <property type="project" value="UniProtKB-UniRule"/>
</dbReference>
<evidence type="ECO:0000256" key="10">
    <source>
        <dbReference type="HAMAP-Rule" id="MF_00537"/>
    </source>
</evidence>
<reference evidence="13" key="1">
    <citation type="submission" date="2014-09" db="EMBL/GenBank/DDBJ databases">
        <authorList>
            <person name="Gomez-Valero L."/>
        </authorList>
    </citation>
    <scope>NUCLEOTIDE SEQUENCE [LARGE SCALE GENOMIC DNA]</scope>
    <source>
        <strain evidence="13">ATCC33218</strain>
    </source>
</reference>
<keyword evidence="4" id="KW-0479">Metal-binding</keyword>
<dbReference type="EMBL" id="LN614830">
    <property type="protein sequence ID" value="CEG59796.1"/>
    <property type="molecule type" value="Genomic_DNA"/>
</dbReference>
<evidence type="ECO:0000313" key="12">
    <source>
        <dbReference type="EMBL" id="SCY50692.1"/>
    </source>
</evidence>
<evidence type="ECO:0000256" key="9">
    <source>
        <dbReference type="ARBA" id="ARBA00047110"/>
    </source>
</evidence>
<dbReference type="GO" id="GO:0019843">
    <property type="term" value="F:rRNA binding"/>
    <property type="evidence" value="ECO:0007669"/>
    <property type="project" value="UniProtKB-UniRule"/>
</dbReference>
<dbReference type="EMBL" id="FMVN01000009">
    <property type="protein sequence ID" value="SCY50692.1"/>
    <property type="molecule type" value="Genomic_DNA"/>
</dbReference>
<comment type="similarity">
    <text evidence="3 10">Belongs to the universal ribosomal protein uS14 family.</text>
</comment>
<dbReference type="PANTHER" id="PTHR19836:SF19">
    <property type="entry name" value="SMALL RIBOSOMAL SUBUNIT PROTEIN US14M"/>
    <property type="match status" value="1"/>
</dbReference>
<evidence type="ECO:0000256" key="4">
    <source>
        <dbReference type="ARBA" id="ARBA00022723"/>
    </source>
</evidence>
<protein>
    <recommendedName>
        <fullName evidence="8 10">Small ribosomal subunit protein uS14</fullName>
    </recommendedName>
</protein>